<comment type="subcellular location">
    <subcellularLocation>
        <location evidence="6">Membrane</location>
        <topology evidence="6">Multi-pass membrane protein</topology>
    </subcellularLocation>
</comment>
<dbReference type="GO" id="GO:0005375">
    <property type="term" value="F:copper ion transmembrane transporter activity"/>
    <property type="evidence" value="ECO:0007669"/>
    <property type="project" value="UniProtKB-UniRule"/>
</dbReference>
<accession>A0AAW1XXY0</accession>
<keyword evidence="4 6" id="KW-1133">Transmembrane helix</keyword>
<dbReference type="Proteomes" id="UP001457282">
    <property type="component" value="Unassembled WGS sequence"/>
</dbReference>
<dbReference type="GO" id="GO:0005886">
    <property type="term" value="C:plasma membrane"/>
    <property type="evidence" value="ECO:0007669"/>
    <property type="project" value="TreeGrafter"/>
</dbReference>
<dbReference type="InterPro" id="IPR007274">
    <property type="entry name" value="Cop_transporter"/>
</dbReference>
<dbReference type="AlphaFoldDB" id="A0AAW1XXY0"/>
<keyword evidence="8" id="KW-1185">Reference proteome</keyword>
<dbReference type="Pfam" id="PF04145">
    <property type="entry name" value="Ctr"/>
    <property type="match status" value="2"/>
</dbReference>
<keyword evidence="6" id="KW-0186">Copper</keyword>
<evidence type="ECO:0000256" key="5">
    <source>
        <dbReference type="ARBA" id="ARBA00023136"/>
    </source>
</evidence>
<evidence type="ECO:0000256" key="1">
    <source>
        <dbReference type="ARBA" id="ARBA00006921"/>
    </source>
</evidence>
<keyword evidence="2 6" id="KW-0812">Transmembrane</keyword>
<protein>
    <recommendedName>
        <fullName evidence="6">Copper transport protein</fullName>
    </recommendedName>
</protein>
<feature type="transmembrane region" description="Helical" evidence="6">
    <location>
        <begin position="91"/>
        <end position="111"/>
    </location>
</feature>
<keyword evidence="5 6" id="KW-0472">Membrane</keyword>
<dbReference type="PANTHER" id="PTHR12483:SF83">
    <property type="entry name" value="COPPER TRANSPORT PROTEIN"/>
    <property type="match status" value="1"/>
</dbReference>
<reference evidence="7 8" key="1">
    <citation type="journal article" date="2023" name="G3 (Bethesda)">
        <title>A chromosome-length genome assembly and annotation of blackberry (Rubus argutus, cv. 'Hillquist').</title>
        <authorList>
            <person name="Bruna T."/>
            <person name="Aryal R."/>
            <person name="Dudchenko O."/>
            <person name="Sargent D.J."/>
            <person name="Mead D."/>
            <person name="Buti M."/>
            <person name="Cavallini A."/>
            <person name="Hytonen T."/>
            <person name="Andres J."/>
            <person name="Pham M."/>
            <person name="Weisz D."/>
            <person name="Mascagni F."/>
            <person name="Usai G."/>
            <person name="Natali L."/>
            <person name="Bassil N."/>
            <person name="Fernandez G.E."/>
            <person name="Lomsadze A."/>
            <person name="Armour M."/>
            <person name="Olukolu B."/>
            <person name="Poorten T."/>
            <person name="Britton C."/>
            <person name="Davik J."/>
            <person name="Ashrafi H."/>
            <person name="Aiden E.L."/>
            <person name="Borodovsky M."/>
            <person name="Worthington M."/>
        </authorList>
    </citation>
    <scope>NUCLEOTIDE SEQUENCE [LARGE SCALE GENOMIC DNA]</scope>
    <source>
        <strain evidence="7">PI 553951</strain>
    </source>
</reference>
<dbReference type="PANTHER" id="PTHR12483">
    <property type="entry name" value="SOLUTE CARRIER FAMILY 31 COPPER TRANSPORTERS"/>
    <property type="match status" value="1"/>
</dbReference>
<comment type="caution">
    <text evidence="7">The sequence shown here is derived from an EMBL/GenBank/DDBJ whole genome shotgun (WGS) entry which is preliminary data.</text>
</comment>
<evidence type="ECO:0000256" key="2">
    <source>
        <dbReference type="ARBA" id="ARBA00022692"/>
    </source>
</evidence>
<evidence type="ECO:0000256" key="4">
    <source>
        <dbReference type="ARBA" id="ARBA00022989"/>
    </source>
</evidence>
<evidence type="ECO:0000313" key="8">
    <source>
        <dbReference type="Proteomes" id="UP001457282"/>
    </source>
</evidence>
<evidence type="ECO:0000256" key="3">
    <source>
        <dbReference type="ARBA" id="ARBA00022796"/>
    </source>
</evidence>
<evidence type="ECO:0000313" key="7">
    <source>
        <dbReference type="EMBL" id="KAK9940648.1"/>
    </source>
</evidence>
<evidence type="ECO:0000256" key="6">
    <source>
        <dbReference type="RuleBase" id="RU367022"/>
    </source>
</evidence>
<comment type="similarity">
    <text evidence="1 6">Belongs to the copper transporter (Ctr) (TC 1.A.56) family. SLC31A subfamily.</text>
</comment>
<dbReference type="EMBL" id="JBEDUW010000003">
    <property type="protein sequence ID" value="KAK9940648.1"/>
    <property type="molecule type" value="Genomic_DNA"/>
</dbReference>
<name>A0AAW1XXY0_RUBAR</name>
<proteinExistence type="inferred from homology"/>
<keyword evidence="3 6" id="KW-0187">Copper transport</keyword>
<keyword evidence="6" id="KW-0813">Transport</keyword>
<gene>
    <name evidence="7" type="ORF">M0R45_017298</name>
</gene>
<sequence length="131" mass="14510">MNTHFTFFWSKNTTEIIFSGWPGENLGSYMLALIAVFLLSLVVEWLSHARLIEPSSDNNVGDGLRQTLMYATRVGLAYLVMLAVMSFDVGVLLAAIAGCSIGFLVFGRRVFMRSKVVPSNMDQTDLPPLKC</sequence>
<keyword evidence="6" id="KW-0406">Ion transport</keyword>
<organism evidence="7 8">
    <name type="scientific">Rubus argutus</name>
    <name type="common">Southern blackberry</name>
    <dbReference type="NCBI Taxonomy" id="59490"/>
    <lineage>
        <taxon>Eukaryota</taxon>
        <taxon>Viridiplantae</taxon>
        <taxon>Streptophyta</taxon>
        <taxon>Embryophyta</taxon>
        <taxon>Tracheophyta</taxon>
        <taxon>Spermatophyta</taxon>
        <taxon>Magnoliopsida</taxon>
        <taxon>eudicotyledons</taxon>
        <taxon>Gunneridae</taxon>
        <taxon>Pentapetalae</taxon>
        <taxon>rosids</taxon>
        <taxon>fabids</taxon>
        <taxon>Rosales</taxon>
        <taxon>Rosaceae</taxon>
        <taxon>Rosoideae</taxon>
        <taxon>Rosoideae incertae sedis</taxon>
        <taxon>Rubus</taxon>
    </lineage>
</organism>
<feature type="transmembrane region" description="Helical" evidence="6">
    <location>
        <begin position="26"/>
        <end position="46"/>
    </location>
</feature>